<organism evidence="12 13">
    <name type="scientific">Pantoea wallisii</name>
    <dbReference type="NCBI Taxonomy" id="1076551"/>
    <lineage>
        <taxon>Bacteria</taxon>
        <taxon>Pseudomonadati</taxon>
        <taxon>Pseudomonadota</taxon>
        <taxon>Gammaproteobacteria</taxon>
        <taxon>Enterobacterales</taxon>
        <taxon>Erwiniaceae</taxon>
        <taxon>Pantoea</taxon>
    </lineage>
</organism>
<protein>
    <recommendedName>
        <fullName evidence="3 10">Glucose-1-phosphate thymidylyltransferase</fullName>
        <ecNumber evidence="3 10">2.7.7.24</ecNumber>
    </recommendedName>
</protein>
<keyword evidence="5 10" id="KW-0548">Nucleotidyltransferase</keyword>
<evidence type="ECO:0000256" key="6">
    <source>
        <dbReference type="ARBA" id="ARBA00022723"/>
    </source>
</evidence>
<dbReference type="Pfam" id="PF00483">
    <property type="entry name" value="NTP_transferase"/>
    <property type="match status" value="1"/>
</dbReference>
<evidence type="ECO:0000256" key="2">
    <source>
        <dbReference type="ARBA" id="ARBA00010480"/>
    </source>
</evidence>
<gene>
    <name evidence="12" type="ORF">HA48_12035</name>
</gene>
<dbReference type="Gene3D" id="3.90.550.10">
    <property type="entry name" value="Spore Coat Polysaccharide Biosynthesis Protein SpsA, Chain A"/>
    <property type="match status" value="1"/>
</dbReference>
<dbReference type="FunFam" id="3.90.550.10:FF:000023">
    <property type="entry name" value="Glucose-1-phosphate thymidylyltransferase"/>
    <property type="match status" value="1"/>
</dbReference>
<evidence type="ECO:0000256" key="1">
    <source>
        <dbReference type="ARBA" id="ARBA00001946"/>
    </source>
</evidence>
<keyword evidence="7 10" id="KW-0460">Magnesium</keyword>
<proteinExistence type="inferred from homology"/>
<dbReference type="InterPro" id="IPR005835">
    <property type="entry name" value="NTP_transferase_dom"/>
</dbReference>
<dbReference type="AlphaFoldDB" id="A0A1X1D8A7"/>
<dbReference type="PANTHER" id="PTHR43532">
    <property type="entry name" value="GLUCOSE-1-PHOSPHATE THYMIDYLYLTRANSFERASE"/>
    <property type="match status" value="1"/>
</dbReference>
<evidence type="ECO:0000256" key="4">
    <source>
        <dbReference type="ARBA" id="ARBA00022679"/>
    </source>
</evidence>
<evidence type="ECO:0000256" key="10">
    <source>
        <dbReference type="RuleBase" id="RU003706"/>
    </source>
</evidence>
<evidence type="ECO:0000256" key="9">
    <source>
        <dbReference type="ARBA" id="ARBA00049336"/>
    </source>
</evidence>
<evidence type="ECO:0000256" key="7">
    <source>
        <dbReference type="ARBA" id="ARBA00022842"/>
    </source>
</evidence>
<evidence type="ECO:0000256" key="3">
    <source>
        <dbReference type="ARBA" id="ARBA00012461"/>
    </source>
</evidence>
<dbReference type="OrthoDB" id="9803871at2"/>
<comment type="catalytic activity">
    <reaction evidence="9 10">
        <text>dTTP + alpha-D-glucose 1-phosphate + H(+) = dTDP-alpha-D-glucose + diphosphate</text>
        <dbReference type="Rhea" id="RHEA:15225"/>
        <dbReference type="ChEBI" id="CHEBI:15378"/>
        <dbReference type="ChEBI" id="CHEBI:33019"/>
        <dbReference type="ChEBI" id="CHEBI:37568"/>
        <dbReference type="ChEBI" id="CHEBI:57477"/>
        <dbReference type="ChEBI" id="CHEBI:58601"/>
        <dbReference type="EC" id="2.7.7.24"/>
    </reaction>
</comment>
<dbReference type="EC" id="2.7.7.24" evidence="3 10"/>
<dbReference type="Proteomes" id="UP000193104">
    <property type="component" value="Unassembled WGS sequence"/>
</dbReference>
<feature type="domain" description="Nucleotidyl transferase" evidence="11">
    <location>
        <begin position="2"/>
        <end position="238"/>
    </location>
</feature>
<reference evidence="12 13" key="1">
    <citation type="journal article" date="2017" name="Antonie Van Leeuwenhoek">
        <title>Phylogenomic resolution of the bacterial genus Pantoea and its relationship with Erwinia and Tatumella.</title>
        <authorList>
            <person name="Palmer M."/>
            <person name="Steenkamp E.T."/>
            <person name="Coetzee M.P."/>
            <person name="Chan W.Y."/>
            <person name="van Zyl E."/>
            <person name="De Maayer P."/>
            <person name="Coutinho T.A."/>
            <person name="Blom J."/>
            <person name="Smits T.H."/>
            <person name="Duffy B."/>
            <person name="Venter S.N."/>
        </authorList>
    </citation>
    <scope>NUCLEOTIDE SEQUENCE [LARGE SCALE GENOMIC DNA]</scope>
    <source>
        <strain evidence="12 13">LMG 26277</strain>
    </source>
</reference>
<sequence length="290" mass="32298">MKGIILAGGSGSRLYPITLGISKQLLPIYDKPMIYYPLSVLMLAGIRDILIITTPEDKQSFIRLLGDGEQFGVKLTYEVQPSPDGLAQAFIIGEKFIGKDSVCLVLGDNIFFGQGFSPKLKSVAENNSGATVFGYQVIDPERFGVVEFNEQSKVISIEEKPVKPKSHWAITGLYFYDNDVVEIAKSIKPSPRGELEITSINEEYLKRGKLQVEQLGRGFAWLDTGTHDSLIEAGTFVETVQKRQGMMVACLEEIAWNNKWLSSKDLMVIAHNLKKTSYGEYLMKIVNATF</sequence>
<dbReference type="InterPro" id="IPR029044">
    <property type="entry name" value="Nucleotide-diphossugar_trans"/>
</dbReference>
<evidence type="ECO:0000313" key="13">
    <source>
        <dbReference type="Proteomes" id="UP000193104"/>
    </source>
</evidence>
<keyword evidence="13" id="KW-1185">Reference proteome</keyword>
<comment type="similarity">
    <text evidence="2 10">Belongs to the glucose-1-phosphate thymidylyltransferase family.</text>
</comment>
<dbReference type="EMBL" id="MLFS01000031">
    <property type="protein sequence ID" value="ORM72922.1"/>
    <property type="molecule type" value="Genomic_DNA"/>
</dbReference>
<dbReference type="RefSeq" id="WP_128601554.1">
    <property type="nucleotide sequence ID" value="NZ_MLFS01000031.1"/>
</dbReference>
<comment type="cofactor">
    <cofactor evidence="1">
        <name>Mg(2+)</name>
        <dbReference type="ChEBI" id="CHEBI:18420"/>
    </cofactor>
</comment>
<evidence type="ECO:0000259" key="11">
    <source>
        <dbReference type="Pfam" id="PF00483"/>
    </source>
</evidence>
<dbReference type="InterPro" id="IPR005907">
    <property type="entry name" value="G1P_thy_trans_s"/>
</dbReference>
<dbReference type="NCBIfam" id="TIGR01207">
    <property type="entry name" value="rmlA"/>
    <property type="match status" value="1"/>
</dbReference>
<dbReference type="GO" id="GO:0046872">
    <property type="term" value="F:metal ion binding"/>
    <property type="evidence" value="ECO:0007669"/>
    <property type="project" value="UniProtKB-KW"/>
</dbReference>
<dbReference type="CDD" id="cd02538">
    <property type="entry name" value="G1P_TT_short"/>
    <property type="match status" value="1"/>
</dbReference>
<evidence type="ECO:0000256" key="8">
    <source>
        <dbReference type="ARBA" id="ARBA00037065"/>
    </source>
</evidence>
<dbReference type="GO" id="GO:0008879">
    <property type="term" value="F:glucose-1-phosphate thymidylyltransferase activity"/>
    <property type="evidence" value="ECO:0007669"/>
    <property type="project" value="UniProtKB-EC"/>
</dbReference>
<accession>A0A1X1D8A7</accession>
<name>A0A1X1D8A7_9GAMM</name>
<keyword evidence="4 10" id="KW-0808">Transferase</keyword>
<comment type="function">
    <text evidence="8 10">Catalyzes the formation of dTDP-glucose, from dTTP and glucose 1-phosphate, as well as its pyrophosphorolysis.</text>
</comment>
<evidence type="ECO:0000256" key="5">
    <source>
        <dbReference type="ARBA" id="ARBA00022695"/>
    </source>
</evidence>
<comment type="caution">
    <text evidence="12">The sequence shown here is derived from an EMBL/GenBank/DDBJ whole genome shotgun (WGS) entry which is preliminary data.</text>
</comment>
<evidence type="ECO:0000313" key="12">
    <source>
        <dbReference type="EMBL" id="ORM72922.1"/>
    </source>
</evidence>
<dbReference type="PANTHER" id="PTHR43532:SF4">
    <property type="entry name" value="GLUCOSE-1-PHOSPHATE THYMIDYLYLTRANSFERASE 2"/>
    <property type="match status" value="1"/>
</dbReference>
<keyword evidence="6 10" id="KW-0479">Metal-binding</keyword>
<dbReference type="STRING" id="1076551.HA48_12035"/>
<dbReference type="SUPFAM" id="SSF53448">
    <property type="entry name" value="Nucleotide-diphospho-sugar transferases"/>
    <property type="match status" value="1"/>
</dbReference>